<dbReference type="PANTHER" id="PTHR35893">
    <property type="entry name" value="INNER MEMBRANE PROTEIN-RELATED"/>
    <property type="match status" value="1"/>
</dbReference>
<reference evidence="2 3" key="1">
    <citation type="submission" date="2018-03" db="EMBL/GenBank/DDBJ databases">
        <title>Genomic Encyclopedia of Archaeal and Bacterial Type Strains, Phase II (KMG-II): from individual species to whole genera.</title>
        <authorList>
            <person name="Goeker M."/>
        </authorList>
    </citation>
    <scope>NUCLEOTIDE SEQUENCE [LARGE SCALE GENOMIC DNA]</scope>
    <source>
        <strain evidence="2 3">DSM 101533</strain>
    </source>
</reference>
<sequence>MAQSTKSNVSDLGGDINKQMAVLREDIANLTATVADYGKAQGTQLKSVAMDKAANAATAGAATASAAKQTAEAKYAEAENAVRANPGAAVGIAAGLGFVVGMLTSRR</sequence>
<dbReference type="RefSeq" id="WP_106357736.1">
    <property type="nucleotide sequence ID" value="NZ_PVTP01000006.1"/>
</dbReference>
<dbReference type="EMBL" id="PVTP01000006">
    <property type="protein sequence ID" value="PRY77197.1"/>
    <property type="molecule type" value="Genomic_DNA"/>
</dbReference>
<dbReference type="InterPro" id="IPR010279">
    <property type="entry name" value="YqjD/ElaB"/>
</dbReference>
<dbReference type="Proteomes" id="UP000238007">
    <property type="component" value="Unassembled WGS sequence"/>
</dbReference>
<dbReference type="Pfam" id="PF19029">
    <property type="entry name" value="DUF883_C"/>
    <property type="match status" value="1"/>
</dbReference>
<dbReference type="PANTHER" id="PTHR35893:SF3">
    <property type="entry name" value="INNER MEMBRANE PROTEIN"/>
    <property type="match status" value="1"/>
</dbReference>
<comment type="caution">
    <text evidence="2">The sequence shown here is derived from an EMBL/GenBank/DDBJ whole genome shotgun (WGS) entry which is preliminary data.</text>
</comment>
<dbReference type="OrthoDB" id="8373403at2"/>
<accession>A0A2T0VY58</accession>
<proteinExistence type="predicted"/>
<evidence type="ECO:0000259" key="1">
    <source>
        <dbReference type="Pfam" id="PF19029"/>
    </source>
</evidence>
<feature type="domain" description="DUF883" evidence="1">
    <location>
        <begin position="78"/>
        <end position="107"/>
    </location>
</feature>
<dbReference type="InterPro" id="IPR043605">
    <property type="entry name" value="DUF883_C"/>
</dbReference>
<protein>
    <submittedName>
        <fullName evidence="2">ElaB/YqjD/DUF883 family membrane-anchored ribosome-binding protein</fullName>
    </submittedName>
</protein>
<dbReference type="AlphaFoldDB" id="A0A2T0VY58"/>
<name>A0A2T0VY58_9RHOB</name>
<organism evidence="2 3">
    <name type="scientific">Yoonia maritima</name>
    <dbReference type="NCBI Taxonomy" id="1435347"/>
    <lineage>
        <taxon>Bacteria</taxon>
        <taxon>Pseudomonadati</taxon>
        <taxon>Pseudomonadota</taxon>
        <taxon>Alphaproteobacteria</taxon>
        <taxon>Rhodobacterales</taxon>
        <taxon>Paracoccaceae</taxon>
        <taxon>Yoonia</taxon>
    </lineage>
</organism>
<evidence type="ECO:0000313" key="2">
    <source>
        <dbReference type="EMBL" id="PRY77197.1"/>
    </source>
</evidence>
<gene>
    <name evidence="2" type="ORF">CLV80_10641</name>
</gene>
<dbReference type="GO" id="GO:0043022">
    <property type="term" value="F:ribosome binding"/>
    <property type="evidence" value="ECO:0007669"/>
    <property type="project" value="InterPro"/>
</dbReference>
<evidence type="ECO:0000313" key="3">
    <source>
        <dbReference type="Proteomes" id="UP000238007"/>
    </source>
</evidence>
<keyword evidence="3" id="KW-1185">Reference proteome</keyword>